<keyword evidence="2" id="KW-1133">Transmembrane helix</keyword>
<keyword evidence="4" id="KW-1185">Reference proteome</keyword>
<evidence type="ECO:0000256" key="1">
    <source>
        <dbReference type="SAM" id="MobiDB-lite"/>
    </source>
</evidence>
<gene>
    <name evidence="3" type="ORF">ACFFR3_19735</name>
</gene>
<name>A0ABV5NNB1_9ACTN</name>
<proteinExistence type="predicted"/>
<dbReference type="Proteomes" id="UP001589568">
    <property type="component" value="Unassembled WGS sequence"/>
</dbReference>
<comment type="caution">
    <text evidence="3">The sequence shown here is derived from an EMBL/GenBank/DDBJ whole genome shotgun (WGS) entry which is preliminary data.</text>
</comment>
<feature type="transmembrane region" description="Helical" evidence="2">
    <location>
        <begin position="52"/>
        <end position="74"/>
    </location>
</feature>
<evidence type="ECO:0000256" key="2">
    <source>
        <dbReference type="SAM" id="Phobius"/>
    </source>
</evidence>
<accession>A0ABV5NNB1</accession>
<keyword evidence="2" id="KW-0472">Membrane</keyword>
<evidence type="ECO:0008006" key="5">
    <source>
        <dbReference type="Google" id="ProtNLM"/>
    </source>
</evidence>
<sequence>NFQQVFSALSGKEDLADGEDTPEALVDLLVEALRAEARSLHDHGVRMQHTEWMIYAALALLAAMIIRLLAWIYVNGPAVMAAIQTRTLMTKVHIETLKRLVLSNMLKFGALMGGLDLSVQLAQHIDAIGGVRETGEFDLASLAMSTGSGALTGALFGAGNAALSRLLSREMVYVASAAELGVRDKLAALGQGIYGQALMGGLAGTAGSVPGLALSGQLDADHLKYTFLSGVAGGLDIPAGARVSYLPRFDTAGELTTGPSPAPPSAPNPGPTPSPATGLTSGPSASSAASPGS</sequence>
<feature type="non-terminal residue" evidence="3">
    <location>
        <position position="1"/>
    </location>
</feature>
<reference evidence="3 4" key="1">
    <citation type="submission" date="2024-09" db="EMBL/GenBank/DDBJ databases">
        <authorList>
            <person name="Sun Q."/>
            <person name="Mori K."/>
        </authorList>
    </citation>
    <scope>NUCLEOTIDE SEQUENCE [LARGE SCALE GENOMIC DNA]</scope>
    <source>
        <strain evidence="3 4">JCM 3324</strain>
    </source>
</reference>
<protein>
    <recommendedName>
        <fullName evidence="5">WXG100 family type VII secretion target</fullName>
    </recommendedName>
</protein>
<feature type="compositionally biased region" description="Low complexity" evidence="1">
    <location>
        <begin position="275"/>
        <end position="293"/>
    </location>
</feature>
<evidence type="ECO:0000313" key="4">
    <source>
        <dbReference type="Proteomes" id="UP001589568"/>
    </source>
</evidence>
<keyword evidence="2" id="KW-0812">Transmembrane</keyword>
<feature type="region of interest" description="Disordered" evidence="1">
    <location>
        <begin position="251"/>
        <end position="293"/>
    </location>
</feature>
<feature type="compositionally biased region" description="Pro residues" evidence="1">
    <location>
        <begin position="260"/>
        <end position="274"/>
    </location>
</feature>
<organism evidence="3 4">
    <name type="scientific">Nonomuraea salmonea</name>
    <dbReference type="NCBI Taxonomy" id="46181"/>
    <lineage>
        <taxon>Bacteria</taxon>
        <taxon>Bacillati</taxon>
        <taxon>Actinomycetota</taxon>
        <taxon>Actinomycetes</taxon>
        <taxon>Streptosporangiales</taxon>
        <taxon>Streptosporangiaceae</taxon>
        <taxon>Nonomuraea</taxon>
    </lineage>
</organism>
<feature type="non-terminal residue" evidence="3">
    <location>
        <position position="293"/>
    </location>
</feature>
<dbReference type="EMBL" id="JBHMCF010000016">
    <property type="protein sequence ID" value="MFB9471757.1"/>
    <property type="molecule type" value="Genomic_DNA"/>
</dbReference>
<evidence type="ECO:0000313" key="3">
    <source>
        <dbReference type="EMBL" id="MFB9471757.1"/>
    </source>
</evidence>